<evidence type="ECO:0000313" key="3">
    <source>
        <dbReference type="Proteomes" id="UP000659223"/>
    </source>
</evidence>
<evidence type="ECO:0000259" key="1">
    <source>
        <dbReference type="PROSITE" id="PS50943"/>
    </source>
</evidence>
<evidence type="ECO:0000313" key="2">
    <source>
        <dbReference type="EMBL" id="GGX62402.1"/>
    </source>
</evidence>
<dbReference type="SMART" id="SM00530">
    <property type="entry name" value="HTH_XRE"/>
    <property type="match status" value="1"/>
</dbReference>
<dbReference type="CDD" id="cd00093">
    <property type="entry name" value="HTH_XRE"/>
    <property type="match status" value="1"/>
</dbReference>
<dbReference type="PROSITE" id="PS50943">
    <property type="entry name" value="HTH_CROC1"/>
    <property type="match status" value="1"/>
</dbReference>
<dbReference type="Pfam" id="PF13560">
    <property type="entry name" value="HTH_31"/>
    <property type="match status" value="1"/>
</dbReference>
<dbReference type="Pfam" id="PF19054">
    <property type="entry name" value="DUF5753"/>
    <property type="match status" value="1"/>
</dbReference>
<dbReference type="Proteomes" id="UP000659223">
    <property type="component" value="Unassembled WGS sequence"/>
</dbReference>
<name>A0ABQ2Y4W0_9ACTN</name>
<protein>
    <submittedName>
        <fullName evidence="2">Transcriptional regulator</fullName>
    </submittedName>
</protein>
<proteinExistence type="predicted"/>
<dbReference type="InterPro" id="IPR001387">
    <property type="entry name" value="Cro/C1-type_HTH"/>
</dbReference>
<sequence length="285" mass="31611">MPAPRELDPLRDLASLAGKMLRNRRKAKGLTQAGLGALIPLSQAMIAGIELGKEVPSAEAGKLLDDAVGGDGELAAMWHHVRKDLHTQATYPVWSHAYLTAEAEATRIQHFANIVPGVTQTEDYARSIITSAAPLFGGDIEDKVEARMERKIILDRDDPVWFWSILDESALYRVVGSHDVMCAQLTHLLDLAARPRITFRVLPYDRGMPGGVISIGALLLLSRPGKNEAVYWESGLNGAFLEVPREVEVYRSFYDHLDLDVLSPQASTDLIRKAREEHHARCEHH</sequence>
<dbReference type="SUPFAM" id="SSF47413">
    <property type="entry name" value="lambda repressor-like DNA-binding domains"/>
    <property type="match status" value="1"/>
</dbReference>
<accession>A0ABQ2Y4W0</accession>
<keyword evidence="3" id="KW-1185">Reference proteome</keyword>
<reference evidence="3" key="1">
    <citation type="journal article" date="2019" name="Int. J. Syst. Evol. Microbiol.">
        <title>The Global Catalogue of Microorganisms (GCM) 10K type strain sequencing project: providing services to taxonomists for standard genome sequencing and annotation.</title>
        <authorList>
            <consortium name="The Broad Institute Genomics Platform"/>
            <consortium name="The Broad Institute Genome Sequencing Center for Infectious Disease"/>
            <person name="Wu L."/>
            <person name="Ma J."/>
        </authorList>
    </citation>
    <scope>NUCLEOTIDE SEQUENCE [LARGE SCALE GENOMIC DNA]</scope>
    <source>
        <strain evidence="3">JCM 4586</strain>
    </source>
</reference>
<dbReference type="EMBL" id="BMUT01000001">
    <property type="protein sequence ID" value="GGX62402.1"/>
    <property type="molecule type" value="Genomic_DNA"/>
</dbReference>
<organism evidence="2 3">
    <name type="scientific">Streptomyces hiroshimensis</name>
    <dbReference type="NCBI Taxonomy" id="66424"/>
    <lineage>
        <taxon>Bacteria</taxon>
        <taxon>Bacillati</taxon>
        <taxon>Actinomycetota</taxon>
        <taxon>Actinomycetes</taxon>
        <taxon>Kitasatosporales</taxon>
        <taxon>Streptomycetaceae</taxon>
        <taxon>Streptomyces</taxon>
    </lineage>
</organism>
<gene>
    <name evidence="2" type="ORF">GCM10010324_03930</name>
</gene>
<comment type="caution">
    <text evidence="2">The sequence shown here is derived from an EMBL/GenBank/DDBJ whole genome shotgun (WGS) entry which is preliminary data.</text>
</comment>
<dbReference type="RefSeq" id="WP_190019788.1">
    <property type="nucleotide sequence ID" value="NZ_BMUT01000001.1"/>
</dbReference>
<dbReference type="InterPro" id="IPR043917">
    <property type="entry name" value="DUF5753"/>
</dbReference>
<feature type="domain" description="HTH cro/C1-type" evidence="1">
    <location>
        <begin position="21"/>
        <end position="59"/>
    </location>
</feature>
<dbReference type="InterPro" id="IPR010982">
    <property type="entry name" value="Lambda_DNA-bd_dom_sf"/>
</dbReference>
<dbReference type="Gene3D" id="1.10.260.40">
    <property type="entry name" value="lambda repressor-like DNA-binding domains"/>
    <property type="match status" value="1"/>
</dbReference>